<dbReference type="EMBL" id="NEVS01000004">
    <property type="protein sequence ID" value="OZI60559.1"/>
    <property type="molecule type" value="Genomic_DNA"/>
</dbReference>
<feature type="transmembrane region" description="Helical" evidence="1">
    <location>
        <begin position="30"/>
        <end position="49"/>
    </location>
</feature>
<organism evidence="3 4">
    <name type="scientific">Bordetella genomosp. 11</name>
    <dbReference type="NCBI Taxonomy" id="1416808"/>
    <lineage>
        <taxon>Bacteria</taxon>
        <taxon>Pseudomonadati</taxon>
        <taxon>Pseudomonadota</taxon>
        <taxon>Betaproteobacteria</taxon>
        <taxon>Burkholderiales</taxon>
        <taxon>Alcaligenaceae</taxon>
        <taxon>Bordetella</taxon>
    </lineage>
</organism>
<proteinExistence type="predicted"/>
<feature type="domain" description="DUF802" evidence="2">
    <location>
        <begin position="416"/>
        <end position="467"/>
    </location>
</feature>
<dbReference type="OrthoDB" id="6053769at2"/>
<accession>A0A261UF37</accession>
<feature type="transmembrane region" description="Helical" evidence="1">
    <location>
        <begin position="5"/>
        <end position="24"/>
    </location>
</feature>
<gene>
    <name evidence="3" type="ORF">CAL28_14230</name>
</gene>
<evidence type="ECO:0000256" key="1">
    <source>
        <dbReference type="SAM" id="Phobius"/>
    </source>
</evidence>
<dbReference type="RefSeq" id="WP_094841973.1">
    <property type="nucleotide sequence ID" value="NZ_NEVS01000004.1"/>
</dbReference>
<comment type="caution">
    <text evidence="3">The sequence shown here is derived from an EMBL/GenBank/DDBJ whole genome shotgun (WGS) entry which is preliminary data.</text>
</comment>
<name>A0A261UF37_9BORD</name>
<feature type="domain" description="DUF802" evidence="2">
    <location>
        <begin position="470"/>
        <end position="522"/>
    </location>
</feature>
<keyword evidence="1" id="KW-1133">Transmembrane helix</keyword>
<evidence type="ECO:0000313" key="3">
    <source>
        <dbReference type="EMBL" id="OZI60559.1"/>
    </source>
</evidence>
<feature type="transmembrane region" description="Helical" evidence="1">
    <location>
        <begin position="106"/>
        <end position="128"/>
    </location>
</feature>
<keyword evidence="1" id="KW-0472">Membrane</keyword>
<evidence type="ECO:0000259" key="2">
    <source>
        <dbReference type="Pfam" id="PF05650"/>
    </source>
</evidence>
<sequence length="869" mass="92468">MTRILYIAAFLVGLAVIGWIGAGYVGSNPLALAVTALIGVTYLAGTWELRRYQQATSSLADALGRLSDAPAGLAGWLDQLHPALRGPVRLRIEGERVALPGPSMTPYLVGLLVLLGMLGTFLGMVATLRGTGNALASATDLQAIRASLAAPVQGLGFAFGTSVAGVATSAMLGLLSALCRRERILAAQQLDTRIATTLRGHTLAHQREETFRLMQRQAETLPLLVDRLQAMMAGMEQRNQALNDNLAAGMAAMERQHAALSERLAAGQAALDQRLASGQDALNERLGSGQQAFHDKTEAAYTGLAAAVQQTLKDSAAESARLAATALQPVIEATMAGMARETAAWRDAVALAVQQQHETVTQAVERQHDALTRATDRQHEAITEATRRQHDAITQAASQQRDAIADAVQRQLEGMSARFETAAATVSELWRETLARHGQANDALAGDLRTTLQRFADTFEQRSAGLIDGVAAKLDGATAGMSAAWTDAMSRQEHANGQLARDNQQALAAVAAAFERHSAALLEKVEGHSSAVLDKVEGHSLSLLGRADTHSASLMEKAEGHLSSLADRIEAHASALRQGLEQHSSSLLDNVQQHSGALLQAVEDAQTRQQAALESRDQQRLDAWTAKLDAIAGGLHAQWRETGEQTAARQQEICETLSRIALDITEQTQARARDTIAEIERLVQAASEAPKAAADVVAELRQKLSDSMVRDNAMLEERGRLLDTLGTLLDAVNRASTEQREAVDALVSTSADLLARVGGQFTDTLEAETAKLADAAGQVSGSVVEVASLGEAFGAAVQAFGESNEKLMAHLQRIEGALEKSLSRSDEQLAYYVAQAREAIDLSVMSQKQILEDLQQLAAQRAAAGSEAA</sequence>
<dbReference type="AlphaFoldDB" id="A0A261UF37"/>
<dbReference type="Proteomes" id="UP000215767">
    <property type="component" value="Unassembled WGS sequence"/>
</dbReference>
<dbReference type="Gene3D" id="1.20.120.20">
    <property type="entry name" value="Apolipoprotein"/>
    <property type="match status" value="1"/>
</dbReference>
<dbReference type="SUPFAM" id="SSF58113">
    <property type="entry name" value="Apolipoprotein A-I"/>
    <property type="match status" value="2"/>
</dbReference>
<reference evidence="4" key="1">
    <citation type="submission" date="2017-05" db="EMBL/GenBank/DDBJ databases">
        <title>Complete and WGS of Bordetella genogroups.</title>
        <authorList>
            <person name="Spilker T."/>
            <person name="Lipuma J."/>
        </authorList>
    </citation>
    <scope>NUCLEOTIDE SEQUENCE [LARGE SCALE GENOMIC DNA]</scope>
    <source>
        <strain evidence="4">AU8856</strain>
    </source>
</reference>
<keyword evidence="1" id="KW-0812">Transmembrane</keyword>
<evidence type="ECO:0000313" key="4">
    <source>
        <dbReference type="Proteomes" id="UP000215767"/>
    </source>
</evidence>
<dbReference type="Pfam" id="PF05650">
    <property type="entry name" value="DUF802"/>
    <property type="match status" value="2"/>
</dbReference>
<dbReference type="InterPro" id="IPR008520">
    <property type="entry name" value="DUF802"/>
</dbReference>
<keyword evidence="4" id="KW-1185">Reference proteome</keyword>
<protein>
    <recommendedName>
        <fullName evidence="2">DUF802 domain-containing protein</fullName>
    </recommendedName>
</protein>